<name>A0A0V0H5Q0_SOLCH</name>
<dbReference type="AlphaFoldDB" id="A0A0V0H5Q0"/>
<organism evidence="1">
    <name type="scientific">Solanum chacoense</name>
    <name type="common">Chaco potato</name>
    <dbReference type="NCBI Taxonomy" id="4108"/>
    <lineage>
        <taxon>Eukaryota</taxon>
        <taxon>Viridiplantae</taxon>
        <taxon>Streptophyta</taxon>
        <taxon>Embryophyta</taxon>
        <taxon>Tracheophyta</taxon>
        <taxon>Spermatophyta</taxon>
        <taxon>Magnoliopsida</taxon>
        <taxon>eudicotyledons</taxon>
        <taxon>Gunneridae</taxon>
        <taxon>Pentapetalae</taxon>
        <taxon>asterids</taxon>
        <taxon>lamiids</taxon>
        <taxon>Solanales</taxon>
        <taxon>Solanaceae</taxon>
        <taxon>Solanoideae</taxon>
        <taxon>Solaneae</taxon>
        <taxon>Solanum</taxon>
    </lineage>
</organism>
<reference evidence="1" key="1">
    <citation type="submission" date="2015-12" db="EMBL/GenBank/DDBJ databases">
        <title>Gene expression during late stages of embryo sac development: a critical building block for successful pollen-pistil interactions.</title>
        <authorList>
            <person name="Liu Y."/>
            <person name="Joly V."/>
            <person name="Sabar M."/>
            <person name="Matton D.P."/>
        </authorList>
    </citation>
    <scope>NUCLEOTIDE SEQUENCE</scope>
</reference>
<dbReference type="EMBL" id="GEDG01025606">
    <property type="protein sequence ID" value="JAP15130.1"/>
    <property type="molecule type" value="Transcribed_RNA"/>
</dbReference>
<sequence length="85" mass="9761">MEILFDSGSGETQTQDLYLLWYHNKMDLGSISIPKVSSRGEDCLRPHKETTTHFIYQCETLNTPSTQGARLDIWSLDNIIWGNIE</sequence>
<evidence type="ECO:0000313" key="1">
    <source>
        <dbReference type="EMBL" id="JAP15608.1"/>
    </source>
</evidence>
<accession>A0A0V0H5Q0</accession>
<proteinExistence type="predicted"/>
<protein>
    <submittedName>
        <fullName evidence="1">Putative ovule protein</fullName>
    </submittedName>
</protein>
<dbReference type="EMBL" id="GEDG01024928">
    <property type="protein sequence ID" value="JAP15608.1"/>
    <property type="molecule type" value="Transcribed_RNA"/>
</dbReference>